<dbReference type="PANTHER" id="PTHR48000:SF42">
    <property type="entry name" value="TRANSCRIPTION FACTOR MYB36-LIKE"/>
    <property type="match status" value="1"/>
</dbReference>
<keyword evidence="4" id="KW-0238">DNA-binding</keyword>
<keyword evidence="2" id="KW-0677">Repeat</keyword>
<dbReference type="PROSITE" id="PS51294">
    <property type="entry name" value="HTH_MYB"/>
    <property type="match status" value="2"/>
</dbReference>
<dbReference type="Pfam" id="PF00249">
    <property type="entry name" value="Myb_DNA-binding"/>
    <property type="match status" value="2"/>
</dbReference>
<keyword evidence="6" id="KW-0539">Nucleus</keyword>
<evidence type="ECO:0000256" key="3">
    <source>
        <dbReference type="ARBA" id="ARBA00023015"/>
    </source>
</evidence>
<evidence type="ECO:0000256" key="1">
    <source>
        <dbReference type="ARBA" id="ARBA00004123"/>
    </source>
</evidence>
<sequence>MGRAPCCDKANVKRGPWSPDEDDALRNYLQKHGTGGNWIALPRKAGLKRCGKSCRLRWLNYLRPDIKHGGFTDEEDNIICSLYNSIGSRQVNFKWSVIAAQLPGRTDNDVKNHWNTKLKKRLLSGKTRLDQNSTDSSVPVEAETLGYLNGNDTTTQSSYIEDMKHQQNHDYWGLVSDQTDQFPLPGLMDYGTTASTAASNSYSYSVSSSQDVSSFFSSSFFSLEDFSTAWSGAEDQRIFLDQLDFQAPHYLFTDSNQMYMNPNSRSHPK</sequence>
<feature type="domain" description="HTH myb-type" evidence="8">
    <location>
        <begin position="67"/>
        <end position="122"/>
    </location>
</feature>
<dbReference type="InterPro" id="IPR009057">
    <property type="entry name" value="Homeodomain-like_sf"/>
</dbReference>
<evidence type="ECO:0000256" key="2">
    <source>
        <dbReference type="ARBA" id="ARBA00022737"/>
    </source>
</evidence>
<dbReference type="SMART" id="SM00717">
    <property type="entry name" value="SANT"/>
    <property type="match status" value="2"/>
</dbReference>
<feature type="domain" description="Myb-like" evidence="7">
    <location>
        <begin position="9"/>
        <end position="62"/>
    </location>
</feature>
<dbReference type="CDD" id="cd00167">
    <property type="entry name" value="SANT"/>
    <property type="match status" value="2"/>
</dbReference>
<feature type="domain" description="Myb-like" evidence="7">
    <location>
        <begin position="63"/>
        <end position="118"/>
    </location>
</feature>
<dbReference type="EMBL" id="JBBPBM010000093">
    <property type="protein sequence ID" value="KAK8509053.1"/>
    <property type="molecule type" value="Genomic_DNA"/>
</dbReference>
<reference evidence="9 10" key="1">
    <citation type="journal article" date="2024" name="G3 (Bethesda)">
        <title>Genome assembly of Hibiscus sabdariffa L. provides insights into metabolisms of medicinal natural products.</title>
        <authorList>
            <person name="Kim T."/>
        </authorList>
    </citation>
    <scope>NUCLEOTIDE SEQUENCE [LARGE SCALE GENOMIC DNA]</scope>
    <source>
        <strain evidence="9">TK-2024</strain>
        <tissue evidence="9">Old leaves</tissue>
    </source>
</reference>
<evidence type="ECO:0000259" key="7">
    <source>
        <dbReference type="PROSITE" id="PS50090"/>
    </source>
</evidence>
<dbReference type="InterPro" id="IPR001005">
    <property type="entry name" value="SANT/Myb"/>
</dbReference>
<evidence type="ECO:0000313" key="9">
    <source>
        <dbReference type="EMBL" id="KAK8509053.1"/>
    </source>
</evidence>
<evidence type="ECO:0000256" key="4">
    <source>
        <dbReference type="ARBA" id="ARBA00023125"/>
    </source>
</evidence>
<comment type="caution">
    <text evidence="9">The sequence shown here is derived from an EMBL/GenBank/DDBJ whole genome shotgun (WGS) entry which is preliminary data.</text>
</comment>
<name>A0ABR2BPG7_9ROSI</name>
<evidence type="ECO:0000259" key="8">
    <source>
        <dbReference type="PROSITE" id="PS51294"/>
    </source>
</evidence>
<evidence type="ECO:0000256" key="6">
    <source>
        <dbReference type="ARBA" id="ARBA00023242"/>
    </source>
</evidence>
<keyword evidence="5" id="KW-0804">Transcription</keyword>
<dbReference type="Proteomes" id="UP001472677">
    <property type="component" value="Unassembled WGS sequence"/>
</dbReference>
<feature type="domain" description="HTH myb-type" evidence="8">
    <location>
        <begin position="9"/>
        <end position="66"/>
    </location>
</feature>
<protein>
    <submittedName>
        <fullName evidence="9">Uncharacterized protein</fullName>
    </submittedName>
</protein>
<keyword evidence="10" id="KW-1185">Reference proteome</keyword>
<keyword evidence="3" id="KW-0805">Transcription regulation</keyword>
<dbReference type="PANTHER" id="PTHR48000">
    <property type="entry name" value="OS09G0431300 PROTEIN"/>
    <property type="match status" value="1"/>
</dbReference>
<dbReference type="PROSITE" id="PS50090">
    <property type="entry name" value="MYB_LIKE"/>
    <property type="match status" value="2"/>
</dbReference>
<evidence type="ECO:0000256" key="5">
    <source>
        <dbReference type="ARBA" id="ARBA00023163"/>
    </source>
</evidence>
<proteinExistence type="predicted"/>
<gene>
    <name evidence="9" type="ORF">V6N12_018142</name>
</gene>
<accession>A0ABR2BPG7</accession>
<dbReference type="InterPro" id="IPR017930">
    <property type="entry name" value="Myb_dom"/>
</dbReference>
<dbReference type="SUPFAM" id="SSF46689">
    <property type="entry name" value="Homeodomain-like"/>
    <property type="match status" value="1"/>
</dbReference>
<organism evidence="9 10">
    <name type="scientific">Hibiscus sabdariffa</name>
    <name type="common">roselle</name>
    <dbReference type="NCBI Taxonomy" id="183260"/>
    <lineage>
        <taxon>Eukaryota</taxon>
        <taxon>Viridiplantae</taxon>
        <taxon>Streptophyta</taxon>
        <taxon>Embryophyta</taxon>
        <taxon>Tracheophyta</taxon>
        <taxon>Spermatophyta</taxon>
        <taxon>Magnoliopsida</taxon>
        <taxon>eudicotyledons</taxon>
        <taxon>Gunneridae</taxon>
        <taxon>Pentapetalae</taxon>
        <taxon>rosids</taxon>
        <taxon>malvids</taxon>
        <taxon>Malvales</taxon>
        <taxon>Malvaceae</taxon>
        <taxon>Malvoideae</taxon>
        <taxon>Hibiscus</taxon>
    </lineage>
</organism>
<dbReference type="Gene3D" id="1.10.10.60">
    <property type="entry name" value="Homeodomain-like"/>
    <property type="match status" value="2"/>
</dbReference>
<evidence type="ECO:0000313" key="10">
    <source>
        <dbReference type="Proteomes" id="UP001472677"/>
    </source>
</evidence>
<comment type="subcellular location">
    <subcellularLocation>
        <location evidence="1">Nucleus</location>
    </subcellularLocation>
</comment>